<proteinExistence type="inferred from homology"/>
<dbReference type="GO" id="GO:0016987">
    <property type="term" value="F:sigma factor activity"/>
    <property type="evidence" value="ECO:0007669"/>
    <property type="project" value="UniProtKB-KW"/>
</dbReference>
<dbReference type="SUPFAM" id="SSF88659">
    <property type="entry name" value="Sigma3 and sigma4 domains of RNA polymerase sigma factors"/>
    <property type="match status" value="1"/>
</dbReference>
<evidence type="ECO:0000256" key="3">
    <source>
        <dbReference type="ARBA" id="ARBA00023082"/>
    </source>
</evidence>
<protein>
    <submittedName>
        <fullName evidence="7">Sigma-70 family RNA polymerase sigma factor</fullName>
    </submittedName>
</protein>
<dbReference type="Proteomes" id="UP000467124">
    <property type="component" value="Unassembled WGS sequence"/>
</dbReference>
<evidence type="ECO:0000259" key="6">
    <source>
        <dbReference type="Pfam" id="PF08281"/>
    </source>
</evidence>
<reference evidence="7 8" key="1">
    <citation type="journal article" date="2019" name="Nat. Commun.">
        <title>The antimicrobial potential of Streptomyces from insect microbiomes.</title>
        <authorList>
            <person name="Chevrette M.G."/>
            <person name="Carlson C.M."/>
            <person name="Ortega H.E."/>
            <person name="Thomas C."/>
            <person name="Ananiev G.E."/>
            <person name="Barns K.J."/>
            <person name="Book A.J."/>
            <person name="Cagnazzo J."/>
            <person name="Carlos C."/>
            <person name="Flanigan W."/>
            <person name="Grubbs K.J."/>
            <person name="Horn H.A."/>
            <person name="Hoffmann F.M."/>
            <person name="Klassen J.L."/>
            <person name="Knack J.J."/>
            <person name="Lewin G.R."/>
            <person name="McDonald B.R."/>
            <person name="Muller L."/>
            <person name="Melo W.G.P."/>
            <person name="Pinto-Tomas A.A."/>
            <person name="Schmitz A."/>
            <person name="Wendt-Pienkowski E."/>
            <person name="Wildman S."/>
            <person name="Zhao M."/>
            <person name="Zhang F."/>
            <person name="Bugni T.S."/>
            <person name="Andes D.R."/>
            <person name="Pupo M.T."/>
            <person name="Currie C.R."/>
        </authorList>
    </citation>
    <scope>NUCLEOTIDE SEQUENCE [LARGE SCALE GENOMIC DNA]</scope>
    <source>
        <strain evidence="7 8">SID5840</strain>
    </source>
</reference>
<dbReference type="Gene3D" id="1.10.10.10">
    <property type="entry name" value="Winged helix-like DNA-binding domain superfamily/Winged helix DNA-binding domain"/>
    <property type="match status" value="1"/>
</dbReference>
<evidence type="ECO:0000256" key="1">
    <source>
        <dbReference type="ARBA" id="ARBA00010641"/>
    </source>
</evidence>
<keyword evidence="4" id="KW-0238">DNA-binding</keyword>
<evidence type="ECO:0000313" key="7">
    <source>
        <dbReference type="EMBL" id="MYR33058.1"/>
    </source>
</evidence>
<dbReference type="InterPro" id="IPR013324">
    <property type="entry name" value="RNA_pol_sigma_r3/r4-like"/>
</dbReference>
<dbReference type="EMBL" id="WWHY01000001">
    <property type="protein sequence ID" value="MYR33058.1"/>
    <property type="molecule type" value="Genomic_DNA"/>
</dbReference>
<sequence length="170" mass="19372">MPQPPAPTSFYAEVQQTFVEFALPIRRSLIHLGATPQEAEDAMHNAVVAICDNRPQMERPAAYMMKAARNQWLTMLRSSSRLTELNGEDVPMVADCTTKTPENQALSHEYQHRVVVALKRLPVAQREAFVLRADERFSYSEIAEITGRKESTVRQQYKRAVAELRSLLEE</sequence>
<accession>A0A7K2ISW4</accession>
<dbReference type="PANTHER" id="PTHR43133">
    <property type="entry name" value="RNA POLYMERASE ECF-TYPE SIGMA FACTO"/>
    <property type="match status" value="1"/>
</dbReference>
<dbReference type="SUPFAM" id="SSF88946">
    <property type="entry name" value="Sigma2 domain of RNA polymerase sigma factors"/>
    <property type="match status" value="1"/>
</dbReference>
<dbReference type="AlphaFoldDB" id="A0A7K2ISW4"/>
<dbReference type="NCBIfam" id="TIGR02937">
    <property type="entry name" value="sigma70-ECF"/>
    <property type="match status" value="1"/>
</dbReference>
<keyword evidence="2" id="KW-0805">Transcription regulation</keyword>
<dbReference type="GO" id="GO:0003677">
    <property type="term" value="F:DNA binding"/>
    <property type="evidence" value="ECO:0007669"/>
    <property type="project" value="UniProtKB-KW"/>
</dbReference>
<keyword evidence="3" id="KW-0731">Sigma factor</keyword>
<dbReference type="InterPro" id="IPR014284">
    <property type="entry name" value="RNA_pol_sigma-70_dom"/>
</dbReference>
<comment type="caution">
    <text evidence="7">The sequence shown here is derived from an EMBL/GenBank/DDBJ whole genome shotgun (WGS) entry which is preliminary data.</text>
</comment>
<gene>
    <name evidence="7" type="ORF">GTW20_12505</name>
</gene>
<dbReference type="Pfam" id="PF08281">
    <property type="entry name" value="Sigma70_r4_2"/>
    <property type="match status" value="1"/>
</dbReference>
<evidence type="ECO:0000256" key="5">
    <source>
        <dbReference type="ARBA" id="ARBA00023163"/>
    </source>
</evidence>
<evidence type="ECO:0000256" key="4">
    <source>
        <dbReference type="ARBA" id="ARBA00023125"/>
    </source>
</evidence>
<dbReference type="InterPro" id="IPR013325">
    <property type="entry name" value="RNA_pol_sigma_r2"/>
</dbReference>
<evidence type="ECO:0000313" key="8">
    <source>
        <dbReference type="Proteomes" id="UP000467124"/>
    </source>
</evidence>
<dbReference type="PANTHER" id="PTHR43133:SF8">
    <property type="entry name" value="RNA POLYMERASE SIGMA FACTOR HI_1459-RELATED"/>
    <property type="match status" value="1"/>
</dbReference>
<comment type="similarity">
    <text evidence="1">Belongs to the sigma-70 factor family. ECF subfamily.</text>
</comment>
<keyword evidence="5" id="KW-0804">Transcription</keyword>
<dbReference type="RefSeq" id="WP_161111016.1">
    <property type="nucleotide sequence ID" value="NZ_WWHY01000001.1"/>
</dbReference>
<dbReference type="InterPro" id="IPR039425">
    <property type="entry name" value="RNA_pol_sigma-70-like"/>
</dbReference>
<name>A0A7K2ISW4_9ACTN</name>
<dbReference type="CDD" id="cd06171">
    <property type="entry name" value="Sigma70_r4"/>
    <property type="match status" value="1"/>
</dbReference>
<dbReference type="InterPro" id="IPR013249">
    <property type="entry name" value="RNA_pol_sigma70_r4_t2"/>
</dbReference>
<dbReference type="InterPro" id="IPR036388">
    <property type="entry name" value="WH-like_DNA-bd_sf"/>
</dbReference>
<evidence type="ECO:0000256" key="2">
    <source>
        <dbReference type="ARBA" id="ARBA00023015"/>
    </source>
</evidence>
<organism evidence="7 8">
    <name type="scientific">Nocardiopsis alba</name>
    <dbReference type="NCBI Taxonomy" id="53437"/>
    <lineage>
        <taxon>Bacteria</taxon>
        <taxon>Bacillati</taxon>
        <taxon>Actinomycetota</taxon>
        <taxon>Actinomycetes</taxon>
        <taxon>Streptosporangiales</taxon>
        <taxon>Nocardiopsidaceae</taxon>
        <taxon>Nocardiopsis</taxon>
    </lineage>
</organism>
<feature type="domain" description="RNA polymerase sigma factor 70 region 4 type 2" evidence="6">
    <location>
        <begin position="114"/>
        <end position="164"/>
    </location>
</feature>
<dbReference type="Gene3D" id="1.10.1740.10">
    <property type="match status" value="1"/>
</dbReference>
<dbReference type="GO" id="GO:0006352">
    <property type="term" value="P:DNA-templated transcription initiation"/>
    <property type="evidence" value="ECO:0007669"/>
    <property type="project" value="InterPro"/>
</dbReference>